<feature type="transmembrane region" description="Helical" evidence="1">
    <location>
        <begin position="204"/>
        <end position="228"/>
    </location>
</feature>
<protein>
    <recommendedName>
        <fullName evidence="4">Glycosyltransferase RgtA/B/C/D-like domain-containing protein</fullName>
    </recommendedName>
</protein>
<sequence length="487" mass="51876">MSKAPSRRDRALTGVLLTVLSGLVFFLNFRPWQGGLLEEWGFALAWDGEGWAGFGARLAHTAGRPLHLFPAYVGLGVSDGGFVGMYLVLALVAVAQFLLTIWALSPICRSWWTRLAIGLLLATHPWWPAGLLLRFLPAQVAVLTVVIWLGLLIRYLQRGGRVRPLLIVLVPLLGLLTYQATALPLLFGVGIALVLVPTSRLRGIVAASTTTLAVGLALIWSTVIAPMFSPQSYESGLMASGGAQLLDAPRAIARTLLLDAWPVLALAVGVAVLVVALGLDRILTRRQTWLALAAVVLAPFAALAYATQPTHLHDPERVGLPVGLTIWLVLAMLAPALDRTKAWRTATICIAFVVSAIGGALAYSTWTQASVAQEALVAVVSEQRAVTPPDRTLVVADRTGRYGDVYLLLPPHLDLALQVEDGAGSPALVCTPAGTVRDHPVAARFPLTTTPDCAPYLGDDEVLPLGTGETPFGEVDLFSIPTERLPG</sequence>
<proteinExistence type="predicted"/>
<dbReference type="EMBL" id="JACSQE010000012">
    <property type="protein sequence ID" value="MBD7999896.1"/>
    <property type="molecule type" value="Genomic_DNA"/>
</dbReference>
<keyword evidence="3" id="KW-1185">Reference proteome</keyword>
<comment type="caution">
    <text evidence="2">The sequence shown here is derived from an EMBL/GenBank/DDBJ whole genome shotgun (WGS) entry which is preliminary data.</text>
</comment>
<feature type="transmembrane region" description="Helical" evidence="1">
    <location>
        <begin position="135"/>
        <end position="153"/>
    </location>
</feature>
<evidence type="ECO:0008006" key="4">
    <source>
        <dbReference type="Google" id="ProtNLM"/>
    </source>
</evidence>
<feature type="transmembrane region" description="Helical" evidence="1">
    <location>
        <begin position="318"/>
        <end position="337"/>
    </location>
</feature>
<feature type="transmembrane region" description="Helical" evidence="1">
    <location>
        <begin position="83"/>
        <end position="104"/>
    </location>
</feature>
<keyword evidence="1" id="KW-0472">Membrane</keyword>
<gene>
    <name evidence="2" type="ORF">H9640_15185</name>
</gene>
<organism evidence="2 3">
    <name type="scientific">Oerskovia gallyi</name>
    <dbReference type="NCBI Taxonomy" id="2762226"/>
    <lineage>
        <taxon>Bacteria</taxon>
        <taxon>Bacillati</taxon>
        <taxon>Actinomycetota</taxon>
        <taxon>Actinomycetes</taxon>
        <taxon>Micrococcales</taxon>
        <taxon>Cellulomonadaceae</taxon>
        <taxon>Oerskovia</taxon>
    </lineage>
</organism>
<reference evidence="2 3" key="1">
    <citation type="submission" date="2020-08" db="EMBL/GenBank/DDBJ databases">
        <title>A Genomic Blueprint of the Chicken Gut Microbiome.</title>
        <authorList>
            <person name="Gilroy R."/>
            <person name="Ravi A."/>
            <person name="Getino M."/>
            <person name="Pursley I."/>
            <person name="Horton D.L."/>
            <person name="Alikhan N.-F."/>
            <person name="Baker D."/>
            <person name="Gharbi K."/>
            <person name="Hall N."/>
            <person name="Watson M."/>
            <person name="Adriaenssens E.M."/>
            <person name="Foster-Nyarko E."/>
            <person name="Jarju S."/>
            <person name="Secka A."/>
            <person name="Antonio M."/>
            <person name="Oren A."/>
            <person name="Chaudhuri R."/>
            <person name="La Ragione R.M."/>
            <person name="Hildebrand F."/>
            <person name="Pallen M.J."/>
        </authorList>
    </citation>
    <scope>NUCLEOTIDE SEQUENCE [LARGE SCALE GENOMIC DNA]</scope>
    <source>
        <strain evidence="2 3">Sa2CUA8</strain>
    </source>
</reference>
<feature type="transmembrane region" description="Helical" evidence="1">
    <location>
        <begin position="165"/>
        <end position="198"/>
    </location>
</feature>
<accession>A0ABR8V530</accession>
<dbReference type="Proteomes" id="UP000633601">
    <property type="component" value="Unassembled WGS sequence"/>
</dbReference>
<dbReference type="RefSeq" id="WP_191791610.1">
    <property type="nucleotide sequence ID" value="NZ_JACSQE010000012.1"/>
</dbReference>
<evidence type="ECO:0000256" key="1">
    <source>
        <dbReference type="SAM" id="Phobius"/>
    </source>
</evidence>
<keyword evidence="1" id="KW-0812">Transmembrane</keyword>
<feature type="transmembrane region" description="Helical" evidence="1">
    <location>
        <begin position="12"/>
        <end position="29"/>
    </location>
</feature>
<feature type="transmembrane region" description="Helical" evidence="1">
    <location>
        <begin position="289"/>
        <end position="306"/>
    </location>
</feature>
<keyword evidence="1" id="KW-1133">Transmembrane helix</keyword>
<feature type="transmembrane region" description="Helical" evidence="1">
    <location>
        <begin position="256"/>
        <end position="277"/>
    </location>
</feature>
<name>A0ABR8V530_9CELL</name>
<evidence type="ECO:0000313" key="2">
    <source>
        <dbReference type="EMBL" id="MBD7999896.1"/>
    </source>
</evidence>
<feature type="transmembrane region" description="Helical" evidence="1">
    <location>
        <begin position="343"/>
        <end position="363"/>
    </location>
</feature>
<evidence type="ECO:0000313" key="3">
    <source>
        <dbReference type="Proteomes" id="UP000633601"/>
    </source>
</evidence>